<dbReference type="Proteomes" id="UP000006038">
    <property type="component" value="Chromosome 3"/>
</dbReference>
<dbReference type="AlphaFoldDB" id="J3LPC3"/>
<protein>
    <submittedName>
        <fullName evidence="1">Uncharacterized protein</fullName>
    </submittedName>
</protein>
<reference evidence="1" key="1">
    <citation type="journal article" date="2013" name="Nat. Commun.">
        <title>Whole-genome sequencing of Oryza brachyantha reveals mechanisms underlying Oryza genome evolution.</title>
        <authorList>
            <person name="Chen J."/>
            <person name="Huang Q."/>
            <person name="Gao D."/>
            <person name="Wang J."/>
            <person name="Lang Y."/>
            <person name="Liu T."/>
            <person name="Li B."/>
            <person name="Bai Z."/>
            <person name="Luis Goicoechea J."/>
            <person name="Liang C."/>
            <person name="Chen C."/>
            <person name="Zhang W."/>
            <person name="Sun S."/>
            <person name="Liao Y."/>
            <person name="Zhang X."/>
            <person name="Yang L."/>
            <person name="Song C."/>
            <person name="Wang M."/>
            <person name="Shi J."/>
            <person name="Liu G."/>
            <person name="Liu J."/>
            <person name="Zhou H."/>
            <person name="Zhou W."/>
            <person name="Yu Q."/>
            <person name="An N."/>
            <person name="Chen Y."/>
            <person name="Cai Q."/>
            <person name="Wang B."/>
            <person name="Liu B."/>
            <person name="Min J."/>
            <person name="Huang Y."/>
            <person name="Wu H."/>
            <person name="Li Z."/>
            <person name="Zhang Y."/>
            <person name="Yin Y."/>
            <person name="Song W."/>
            <person name="Jiang J."/>
            <person name="Jackson S.A."/>
            <person name="Wing R.A."/>
            <person name="Wang J."/>
            <person name="Chen M."/>
        </authorList>
    </citation>
    <scope>NUCLEOTIDE SEQUENCE [LARGE SCALE GENOMIC DNA]</scope>
    <source>
        <strain evidence="1">cv. IRGC 101232</strain>
    </source>
</reference>
<proteinExistence type="predicted"/>
<dbReference type="HOGENOM" id="CLU_2642049_0_0_1"/>
<sequence>MARKLEVSVVSTVVGGRRDALGRFLGGLDDGAGGGGCGGGAAPCEGDMTAAEGELGRRPWKGESRVDLDVGVGGLVI</sequence>
<accession>J3LPC3</accession>
<reference evidence="1" key="2">
    <citation type="submission" date="2013-04" db="UniProtKB">
        <authorList>
            <consortium name="EnsemblPlants"/>
        </authorList>
    </citation>
    <scope>IDENTIFICATION</scope>
</reference>
<organism evidence="1">
    <name type="scientific">Oryza brachyantha</name>
    <name type="common">malo sina</name>
    <dbReference type="NCBI Taxonomy" id="4533"/>
    <lineage>
        <taxon>Eukaryota</taxon>
        <taxon>Viridiplantae</taxon>
        <taxon>Streptophyta</taxon>
        <taxon>Embryophyta</taxon>
        <taxon>Tracheophyta</taxon>
        <taxon>Spermatophyta</taxon>
        <taxon>Magnoliopsida</taxon>
        <taxon>Liliopsida</taxon>
        <taxon>Poales</taxon>
        <taxon>Poaceae</taxon>
        <taxon>BOP clade</taxon>
        <taxon>Oryzoideae</taxon>
        <taxon>Oryzeae</taxon>
        <taxon>Oryzinae</taxon>
        <taxon>Oryza</taxon>
    </lineage>
</organism>
<dbReference type="EnsemblPlants" id="OB03G28990.1">
    <property type="protein sequence ID" value="OB03G28990.1"/>
    <property type="gene ID" value="OB03G28990"/>
</dbReference>
<keyword evidence="2" id="KW-1185">Reference proteome</keyword>
<evidence type="ECO:0000313" key="2">
    <source>
        <dbReference type="Proteomes" id="UP000006038"/>
    </source>
</evidence>
<evidence type="ECO:0000313" key="1">
    <source>
        <dbReference type="EnsemblPlants" id="OB03G28990.1"/>
    </source>
</evidence>
<name>J3LPC3_ORYBR</name>
<dbReference type="Gramene" id="OB03G28990.1">
    <property type="protein sequence ID" value="OB03G28990.1"/>
    <property type="gene ID" value="OB03G28990"/>
</dbReference>